<dbReference type="GO" id="GO:0007166">
    <property type="term" value="P:cell surface receptor signaling pathway"/>
    <property type="evidence" value="ECO:0007669"/>
    <property type="project" value="TreeGrafter"/>
</dbReference>
<dbReference type="InterPro" id="IPR036179">
    <property type="entry name" value="Ig-like_dom_sf"/>
</dbReference>
<evidence type="ECO:0000256" key="2">
    <source>
        <dbReference type="ARBA" id="ARBA00023157"/>
    </source>
</evidence>
<dbReference type="Ensembl" id="ENSCCRT00000133824.1">
    <property type="protein sequence ID" value="ENSCCRP00000174542.1"/>
    <property type="gene ID" value="ENSCCRG00000015735.2"/>
</dbReference>
<dbReference type="Proteomes" id="UP001108240">
    <property type="component" value="Unplaced"/>
</dbReference>
<keyword evidence="5" id="KW-1185">Reference proteome</keyword>
<reference evidence="4" key="1">
    <citation type="submission" date="2025-08" db="UniProtKB">
        <authorList>
            <consortium name="Ensembl"/>
        </authorList>
    </citation>
    <scope>IDENTIFICATION</scope>
</reference>
<dbReference type="GO" id="GO:0009897">
    <property type="term" value="C:external side of plasma membrane"/>
    <property type="evidence" value="ECO:0007669"/>
    <property type="project" value="TreeGrafter"/>
</dbReference>
<protein>
    <recommendedName>
        <fullName evidence="3">Ig-like domain-containing protein</fullName>
    </recommendedName>
</protein>
<feature type="domain" description="Ig-like" evidence="3">
    <location>
        <begin position="191"/>
        <end position="305"/>
    </location>
</feature>
<sequence length="636" mass="74575">MLQSSDRYAVNRDTLTIRRVITSDQDQYWCRGQRDERPNSSQSSSAVYLTVKDLPRSSLTVTPDSPVFTGETVTLKCVTETHSNWTRRNDQTYGRRYDWTYYQTPEWTYYQTPEWRYDWTYYQTYEWRYEWYKDSVMLQSSDRYTVNRDTLTIRGVITSDQGQYWCRGRRDKRPNSSHSSSAVYLTVIDSPTCTLNVTPDSPVFTEETLNLTCVIESYNDWKWRNYKTYDWRYDWRNGWTYEWRYEWYKGSKYSVMLNTSDRYTVNRDTLSIRGANESDQDQYWCRGRRDERPQSSHLSSAVNLTVIDLPRSSLTVTPDSPVFTGETVTLKCVIETYSNWRYEWYKDSVMLQTSDRYTVNGDTLTIRRVITSDQGQYWCRGQRDGRPKSSHLSSTVSFTVMERPKAVVKVSPDERVFRGETVTLTCDIQRAGDIQWTYSWFKDGSVIRDVTERLYSITSVSDRAEYSCRGERSDSQRSDTSAAVTLTVSDLKPKPELTSDSAGAALTGNTVTLICRMNPATGWDFYWYKHTLNSETKTQTNSYRVKIDSVSDGGQYWCRAGRGKPVYYTQYSDALWVNVTVSPKAVVTVRPDERVFRGETVALRCDIKWGGDTEWTYRWEREGTNYQHNSISTQEW</sequence>
<evidence type="ECO:0000313" key="4">
    <source>
        <dbReference type="Ensembl" id="ENSCCRP00000174542.1"/>
    </source>
</evidence>
<dbReference type="FunFam" id="2.60.40.10:FF:001607">
    <property type="entry name" value="Leukocyte immune-type receptor TS32.15 L2.5a"/>
    <property type="match status" value="1"/>
</dbReference>
<dbReference type="InterPro" id="IPR013783">
    <property type="entry name" value="Ig-like_fold"/>
</dbReference>
<dbReference type="AlphaFoldDB" id="A0A9J8CWG4"/>
<proteinExistence type="predicted"/>
<feature type="domain" description="Ig-like" evidence="3">
    <location>
        <begin position="493"/>
        <end position="560"/>
    </location>
</feature>
<keyword evidence="2" id="KW-1015">Disulfide bond</keyword>
<dbReference type="GeneTree" id="ENSGT00940000162700"/>
<dbReference type="PROSITE" id="PS50835">
    <property type="entry name" value="IG_LIKE"/>
    <property type="match status" value="6"/>
</dbReference>
<name>A0A9J8CWG4_CYPCA</name>
<dbReference type="GO" id="GO:0006955">
    <property type="term" value="P:immune response"/>
    <property type="evidence" value="ECO:0007669"/>
    <property type="project" value="TreeGrafter"/>
</dbReference>
<dbReference type="Pfam" id="PF13927">
    <property type="entry name" value="Ig_3"/>
    <property type="match status" value="1"/>
</dbReference>
<organism evidence="4 5">
    <name type="scientific">Cyprinus carpio carpio</name>
    <dbReference type="NCBI Taxonomy" id="630221"/>
    <lineage>
        <taxon>Eukaryota</taxon>
        <taxon>Metazoa</taxon>
        <taxon>Chordata</taxon>
        <taxon>Craniata</taxon>
        <taxon>Vertebrata</taxon>
        <taxon>Euteleostomi</taxon>
        <taxon>Actinopterygii</taxon>
        <taxon>Neopterygii</taxon>
        <taxon>Teleostei</taxon>
        <taxon>Ostariophysi</taxon>
        <taxon>Cypriniformes</taxon>
        <taxon>Cyprinidae</taxon>
        <taxon>Cyprininae</taxon>
        <taxon>Cyprinus</taxon>
    </lineage>
</organism>
<dbReference type="PANTHER" id="PTHR11481:SF64">
    <property type="entry name" value="FC RECEPTOR-LIKE PROTEIN 4"/>
    <property type="match status" value="1"/>
</dbReference>
<dbReference type="Pfam" id="PF13895">
    <property type="entry name" value="Ig_2"/>
    <property type="match status" value="1"/>
</dbReference>
<dbReference type="InterPro" id="IPR003598">
    <property type="entry name" value="Ig_sub2"/>
</dbReference>
<dbReference type="SMART" id="SM00409">
    <property type="entry name" value="IG"/>
    <property type="match status" value="5"/>
</dbReference>
<dbReference type="PANTHER" id="PTHR11481">
    <property type="entry name" value="IMMUNOGLOBULIN FC RECEPTOR"/>
    <property type="match status" value="1"/>
</dbReference>
<dbReference type="GO" id="GO:0004888">
    <property type="term" value="F:transmembrane signaling receptor activity"/>
    <property type="evidence" value="ECO:0007669"/>
    <property type="project" value="TreeGrafter"/>
</dbReference>
<dbReference type="SMART" id="SM00408">
    <property type="entry name" value="IGc2"/>
    <property type="match status" value="4"/>
</dbReference>
<feature type="domain" description="Ig-like" evidence="3">
    <location>
        <begin position="55"/>
        <end position="186"/>
    </location>
</feature>
<evidence type="ECO:0000256" key="1">
    <source>
        <dbReference type="ARBA" id="ARBA00022729"/>
    </source>
</evidence>
<reference evidence="4" key="2">
    <citation type="submission" date="2025-09" db="UniProtKB">
        <authorList>
            <consortium name="Ensembl"/>
        </authorList>
    </citation>
    <scope>IDENTIFICATION</scope>
</reference>
<dbReference type="SUPFAM" id="SSF48726">
    <property type="entry name" value="Immunoglobulin"/>
    <property type="match status" value="7"/>
</dbReference>
<evidence type="ECO:0000313" key="5">
    <source>
        <dbReference type="Proteomes" id="UP001108240"/>
    </source>
</evidence>
<feature type="domain" description="Ig-like" evidence="3">
    <location>
        <begin position="583"/>
        <end position="636"/>
    </location>
</feature>
<dbReference type="InterPro" id="IPR050488">
    <property type="entry name" value="Ig_Fc_receptor"/>
</dbReference>
<dbReference type="InterPro" id="IPR007110">
    <property type="entry name" value="Ig-like_dom"/>
</dbReference>
<dbReference type="InterPro" id="IPR003599">
    <property type="entry name" value="Ig_sub"/>
</dbReference>
<dbReference type="Gene3D" id="2.60.40.10">
    <property type="entry name" value="Immunoglobulins"/>
    <property type="match status" value="7"/>
</dbReference>
<feature type="domain" description="Ig-like" evidence="3">
    <location>
        <begin position="404"/>
        <end position="485"/>
    </location>
</feature>
<keyword evidence="1" id="KW-0732">Signal</keyword>
<accession>A0A9J8CWG4</accession>
<feature type="domain" description="Ig-like" evidence="3">
    <location>
        <begin position="310"/>
        <end position="397"/>
    </location>
</feature>
<evidence type="ECO:0000259" key="3">
    <source>
        <dbReference type="PROSITE" id="PS50835"/>
    </source>
</evidence>